<reference evidence="2" key="1">
    <citation type="submission" date="2022-07" db="EMBL/GenBank/DDBJ databases">
        <title>Ectorhizobium quercum gen.nov., sp. nov.</title>
        <authorList>
            <person name="Ma T."/>
            <person name="Li Y."/>
        </authorList>
    </citation>
    <scope>NUCLEOTIDE SEQUENCE</scope>
    <source>
        <strain evidence="2">BDR2-2</strain>
    </source>
</reference>
<keyword evidence="3" id="KW-1185">Reference proteome</keyword>
<gene>
    <name evidence="2" type="ORF">NOF55_14145</name>
</gene>
<dbReference type="Pfam" id="PF03928">
    <property type="entry name" value="HbpS-like"/>
    <property type="match status" value="1"/>
</dbReference>
<evidence type="ECO:0000313" key="2">
    <source>
        <dbReference type="EMBL" id="MCX8998250.1"/>
    </source>
</evidence>
<dbReference type="SUPFAM" id="SSF143744">
    <property type="entry name" value="GlcG-like"/>
    <property type="match status" value="1"/>
</dbReference>
<evidence type="ECO:0000313" key="3">
    <source>
        <dbReference type="Proteomes" id="UP001208771"/>
    </source>
</evidence>
<dbReference type="InterPro" id="IPR038084">
    <property type="entry name" value="PduO/GlcC-like_sf"/>
</dbReference>
<dbReference type="Proteomes" id="UP001208771">
    <property type="component" value="Unassembled WGS sequence"/>
</dbReference>
<dbReference type="PANTHER" id="PTHR28255">
    <property type="match status" value="1"/>
</dbReference>
<dbReference type="HAMAP" id="MF_00761">
    <property type="entry name" value="UPF0303"/>
    <property type="match status" value="1"/>
</dbReference>
<protein>
    <recommendedName>
        <fullName evidence="1">UPF0303 protein NOF55_14145</fullName>
    </recommendedName>
</protein>
<name>A0AAE3N2T2_9HYPH</name>
<dbReference type="NCBIfam" id="NF002696">
    <property type="entry name" value="PRK02487.1-5"/>
    <property type="match status" value="1"/>
</dbReference>
<dbReference type="InterPro" id="IPR010371">
    <property type="entry name" value="YBR137W-like"/>
</dbReference>
<dbReference type="EMBL" id="JANFPI010000004">
    <property type="protein sequence ID" value="MCX8998250.1"/>
    <property type="molecule type" value="Genomic_DNA"/>
</dbReference>
<dbReference type="Gene3D" id="3.30.450.150">
    <property type="entry name" value="Haem-degrading domain"/>
    <property type="match status" value="1"/>
</dbReference>
<dbReference type="PIRSF" id="PIRSF008757">
    <property type="entry name" value="UCP008757"/>
    <property type="match status" value="1"/>
</dbReference>
<dbReference type="PANTHER" id="PTHR28255:SF1">
    <property type="entry name" value="UPF0303 PROTEIN YBR137W"/>
    <property type="match status" value="1"/>
</dbReference>
<dbReference type="RefSeq" id="WP_306412032.1">
    <property type="nucleotide sequence ID" value="NZ_JANFPI010000004.1"/>
</dbReference>
<comment type="caution">
    <text evidence="2">The sequence shown here is derived from an EMBL/GenBank/DDBJ whole genome shotgun (WGS) entry which is preliminary data.</text>
</comment>
<dbReference type="AlphaFoldDB" id="A0AAE3N2T2"/>
<accession>A0AAE3N2T2</accession>
<proteinExistence type="inferred from homology"/>
<organism evidence="2 3">
    <name type="scientific">Ectorhizobium quercum</name>
    <dbReference type="NCBI Taxonomy" id="2965071"/>
    <lineage>
        <taxon>Bacteria</taxon>
        <taxon>Pseudomonadati</taxon>
        <taxon>Pseudomonadota</taxon>
        <taxon>Alphaproteobacteria</taxon>
        <taxon>Hyphomicrobiales</taxon>
        <taxon>Rhizobiaceae</taxon>
        <taxon>Ectorhizobium</taxon>
    </lineage>
</organism>
<evidence type="ECO:0000256" key="1">
    <source>
        <dbReference type="HAMAP-Rule" id="MF_00761"/>
    </source>
</evidence>
<sequence>MALTDDIARIAEQEKTLIFPSFDENAAFKLGTTLHALAIGNGWGLTIDIRHFDRQLFFAATPGSAPENADWMRRKRNVVNHFHKSSYRVGLETRLKGTTLTERSGLAASDYAAHGGGFPVRIGGTGVIGSITVSGLPQRQDHETVVEVLCGLLGHDHAALALGPEE</sequence>
<comment type="similarity">
    <text evidence="1">Belongs to the UPF0303 family.</text>
</comment>
<dbReference type="InterPro" id="IPR005624">
    <property type="entry name" value="PduO/GlcC-like"/>
</dbReference>